<dbReference type="AlphaFoldDB" id="A0A7M4DIL3"/>
<keyword evidence="2" id="KW-1185">Reference proteome</keyword>
<sequence>MPDVINTVLDVAPGDRLDRIRDSRPAAKENSQRTYDALFAPVDTADVTRVERLAVAAFVSRLHRQEELADHYAVALGAVDANLLALVVAQADAGSATGPYGVYAETGLAAESSDGLRFAVSEEGAVELGSRLSAALEHAHLLVFRPREASPEALQALLDAGWSTTGVVTLSQLVAFLSYQIREVHGLRVLATTEA</sequence>
<evidence type="ECO:0000313" key="2">
    <source>
        <dbReference type="Proteomes" id="UP000419743"/>
    </source>
</evidence>
<dbReference type="Gene3D" id="1.20.1290.10">
    <property type="entry name" value="AhpD-like"/>
    <property type="match status" value="1"/>
</dbReference>
<dbReference type="NCBIfam" id="TIGR04029">
    <property type="entry name" value="CMD_Avi_7170"/>
    <property type="match status" value="1"/>
</dbReference>
<dbReference type="EMBL" id="CACRYJ010000027">
    <property type="protein sequence ID" value="VZO36823.1"/>
    <property type="molecule type" value="Genomic_DNA"/>
</dbReference>
<gene>
    <name evidence="1" type="ORF">HALOF300_01966</name>
</gene>
<evidence type="ECO:0000313" key="1">
    <source>
        <dbReference type="EMBL" id="VZO36823.1"/>
    </source>
</evidence>
<dbReference type="InterPro" id="IPR029032">
    <property type="entry name" value="AhpD-like"/>
</dbReference>
<evidence type="ECO:0008006" key="3">
    <source>
        <dbReference type="Google" id="ProtNLM"/>
    </source>
</evidence>
<comment type="caution">
    <text evidence="1">The sequence shown here is derived from an EMBL/GenBank/DDBJ whole genome shotgun (WGS) entry which is preliminary data.</text>
</comment>
<dbReference type="Proteomes" id="UP000419743">
    <property type="component" value="Unassembled WGS sequence"/>
</dbReference>
<reference evidence="1 2" key="1">
    <citation type="submission" date="2019-11" db="EMBL/GenBank/DDBJ databases">
        <authorList>
            <person name="Criscuolo A."/>
        </authorList>
    </citation>
    <scope>NUCLEOTIDE SEQUENCE [LARGE SCALE GENOMIC DNA]</scope>
    <source>
        <strain evidence="1">CIP111667</strain>
    </source>
</reference>
<dbReference type="SUPFAM" id="SSF69118">
    <property type="entry name" value="AhpD-like"/>
    <property type="match status" value="1"/>
</dbReference>
<organism evidence="1 2">
    <name type="scientific">Occultella aeris</name>
    <dbReference type="NCBI Taxonomy" id="2761496"/>
    <lineage>
        <taxon>Bacteria</taxon>
        <taxon>Bacillati</taxon>
        <taxon>Actinomycetota</taxon>
        <taxon>Actinomycetes</taxon>
        <taxon>Micrococcales</taxon>
        <taxon>Ruaniaceae</taxon>
        <taxon>Occultella</taxon>
    </lineage>
</organism>
<dbReference type="InterPro" id="IPR023982">
    <property type="entry name" value="CHP04029_CMD-like"/>
</dbReference>
<accession>A0A7M4DIL3</accession>
<protein>
    <recommendedName>
        <fullName evidence="3">CMD domain protein</fullName>
    </recommendedName>
</protein>
<proteinExistence type="predicted"/>
<name>A0A7M4DIL3_9MICO</name>
<dbReference type="RefSeq" id="WP_231955201.1">
    <property type="nucleotide sequence ID" value="NZ_CACRYJ010000027.1"/>
</dbReference>